<dbReference type="InterPro" id="IPR007321">
    <property type="entry name" value="Transposase_28"/>
</dbReference>
<dbReference type="AlphaFoldDB" id="A0ABD1PDM7"/>
<keyword evidence="4" id="KW-1185">Reference proteome</keyword>
<feature type="region of interest" description="Disordered" evidence="1">
    <location>
        <begin position="1"/>
        <end position="59"/>
    </location>
</feature>
<reference evidence="4" key="1">
    <citation type="submission" date="2024-07" db="EMBL/GenBank/DDBJ databases">
        <title>Two chromosome-level genome assemblies of Korean endemic species Abeliophyllum distichum and Forsythia ovata (Oleaceae).</title>
        <authorList>
            <person name="Jang H."/>
        </authorList>
    </citation>
    <scope>NUCLEOTIDE SEQUENCE [LARGE SCALE GENOMIC DNA]</scope>
</reference>
<protein>
    <recommendedName>
        <fullName evidence="2">Transposase (putative) gypsy type domain-containing protein</fullName>
    </recommendedName>
</protein>
<accession>A0ABD1PDM7</accession>
<dbReference type="EMBL" id="JBFOLK010000014">
    <property type="protein sequence ID" value="KAL2461752.1"/>
    <property type="molecule type" value="Genomic_DNA"/>
</dbReference>
<proteinExistence type="predicted"/>
<comment type="caution">
    <text evidence="3">The sequence shown here is derived from an EMBL/GenBank/DDBJ whole genome shotgun (WGS) entry which is preliminary data.</text>
</comment>
<evidence type="ECO:0000256" key="1">
    <source>
        <dbReference type="SAM" id="MobiDB-lite"/>
    </source>
</evidence>
<dbReference type="Proteomes" id="UP001604336">
    <property type="component" value="Unassembled WGS sequence"/>
</dbReference>
<evidence type="ECO:0000313" key="4">
    <source>
        <dbReference type="Proteomes" id="UP001604336"/>
    </source>
</evidence>
<gene>
    <name evidence="3" type="ORF">Adt_45172</name>
</gene>
<name>A0ABD1PDM7_9LAMI</name>
<organism evidence="3 4">
    <name type="scientific">Abeliophyllum distichum</name>
    <dbReference type="NCBI Taxonomy" id="126358"/>
    <lineage>
        <taxon>Eukaryota</taxon>
        <taxon>Viridiplantae</taxon>
        <taxon>Streptophyta</taxon>
        <taxon>Embryophyta</taxon>
        <taxon>Tracheophyta</taxon>
        <taxon>Spermatophyta</taxon>
        <taxon>Magnoliopsida</taxon>
        <taxon>eudicotyledons</taxon>
        <taxon>Gunneridae</taxon>
        <taxon>Pentapetalae</taxon>
        <taxon>asterids</taxon>
        <taxon>lamiids</taxon>
        <taxon>Lamiales</taxon>
        <taxon>Oleaceae</taxon>
        <taxon>Forsythieae</taxon>
        <taxon>Abeliophyllum</taxon>
    </lineage>
</organism>
<evidence type="ECO:0000259" key="2">
    <source>
        <dbReference type="Pfam" id="PF04195"/>
    </source>
</evidence>
<evidence type="ECO:0000313" key="3">
    <source>
        <dbReference type="EMBL" id="KAL2461752.1"/>
    </source>
</evidence>
<feature type="domain" description="Transposase (putative) gypsy type" evidence="2">
    <location>
        <begin position="148"/>
        <end position="213"/>
    </location>
</feature>
<sequence length="230" mass="26193">MTKIGKIPPLRLRGGGQARPKLGVDGQAHPWRVARPSARGRRPHPPFAAGEHPLPPLSEANPILEISSSIRLVDSDTNSSTVPRPLNIQTEHSPSGHLIELDLPKEAGVYNSKSFTKMLKKYELPPGYLYRVPNPSERIPRSDPREVVVYRDRMTTGLRFPLHPMFVSFFNEFHVTPGQLTPNSWRISTYFLYLCLTNNIEPCLRLFRSFFDMYHVLGSNCYAYIQLKVK</sequence>
<dbReference type="Pfam" id="PF04195">
    <property type="entry name" value="Transposase_28"/>
    <property type="match status" value="1"/>
</dbReference>